<evidence type="ECO:0000313" key="2">
    <source>
        <dbReference type="EMBL" id="MDR7275448.1"/>
    </source>
</evidence>
<accession>A0AAE3YNH4</accession>
<name>A0AAE3YNH4_9ACTN</name>
<keyword evidence="3" id="KW-1185">Reference proteome</keyword>
<dbReference type="Gene3D" id="3.40.630.30">
    <property type="match status" value="1"/>
</dbReference>
<evidence type="ECO:0000313" key="3">
    <source>
        <dbReference type="Proteomes" id="UP001183643"/>
    </source>
</evidence>
<dbReference type="EMBL" id="JAVDYB010000001">
    <property type="protein sequence ID" value="MDR7275448.1"/>
    <property type="molecule type" value="Genomic_DNA"/>
</dbReference>
<evidence type="ECO:0000259" key="1">
    <source>
        <dbReference type="PROSITE" id="PS51186"/>
    </source>
</evidence>
<feature type="domain" description="N-acetyltransferase" evidence="1">
    <location>
        <begin position="4"/>
        <end position="184"/>
    </location>
</feature>
<dbReference type="InterPro" id="IPR000182">
    <property type="entry name" value="GNAT_dom"/>
</dbReference>
<protein>
    <submittedName>
        <fullName evidence="2">GNAT superfamily N-acetyltransferase</fullName>
    </submittedName>
</protein>
<dbReference type="Pfam" id="PF00583">
    <property type="entry name" value="Acetyltransf_1"/>
    <property type="match status" value="1"/>
</dbReference>
<reference evidence="2" key="1">
    <citation type="submission" date="2023-07" db="EMBL/GenBank/DDBJ databases">
        <title>Sequencing the genomes of 1000 actinobacteria strains.</title>
        <authorList>
            <person name="Klenk H.-P."/>
        </authorList>
    </citation>
    <scope>NUCLEOTIDE SEQUENCE</scope>
    <source>
        <strain evidence="2">DSM 44707</strain>
    </source>
</reference>
<dbReference type="RefSeq" id="WP_310366400.1">
    <property type="nucleotide sequence ID" value="NZ_JAVDYB010000001.1"/>
</dbReference>
<dbReference type="SUPFAM" id="SSF55729">
    <property type="entry name" value="Acyl-CoA N-acyltransferases (Nat)"/>
    <property type="match status" value="1"/>
</dbReference>
<dbReference type="GO" id="GO:0016747">
    <property type="term" value="F:acyltransferase activity, transferring groups other than amino-acyl groups"/>
    <property type="evidence" value="ECO:0007669"/>
    <property type="project" value="InterPro"/>
</dbReference>
<organism evidence="2 3">
    <name type="scientific">Catenuloplanes atrovinosus</name>
    <dbReference type="NCBI Taxonomy" id="137266"/>
    <lineage>
        <taxon>Bacteria</taxon>
        <taxon>Bacillati</taxon>
        <taxon>Actinomycetota</taxon>
        <taxon>Actinomycetes</taxon>
        <taxon>Micromonosporales</taxon>
        <taxon>Micromonosporaceae</taxon>
        <taxon>Catenuloplanes</taxon>
    </lineage>
</organism>
<dbReference type="Proteomes" id="UP001183643">
    <property type="component" value="Unassembled WGS sequence"/>
</dbReference>
<dbReference type="PROSITE" id="PS51186">
    <property type="entry name" value="GNAT"/>
    <property type="match status" value="1"/>
</dbReference>
<sequence>MPDITLRTAGIADVPAIAALHADSWRRHYRGAYTDAYLDGDVLADRQAVWSARLAAAAGTAGTAGTATIIAEHDGDDGIAGFVHVVLDRDPVWGSLVDNLHVVHHRHRSGVGRRLLARAARIAVTAADSNVLHLWVLEQNVAAQRFYLACGAENRERGTASPPRGDASRLNGTPGKFRMVWTDATVLAHLDSEPPHPGAA</sequence>
<comment type="caution">
    <text evidence="2">The sequence shown here is derived from an EMBL/GenBank/DDBJ whole genome shotgun (WGS) entry which is preliminary data.</text>
</comment>
<dbReference type="InterPro" id="IPR016181">
    <property type="entry name" value="Acyl_CoA_acyltransferase"/>
</dbReference>
<gene>
    <name evidence="2" type="ORF">J2S41_002226</name>
</gene>
<proteinExistence type="predicted"/>
<dbReference type="AlphaFoldDB" id="A0AAE3YNH4"/>